<accession>A0AAD5XH67</accession>
<evidence type="ECO:0000313" key="2">
    <source>
        <dbReference type="Proteomes" id="UP001211907"/>
    </source>
</evidence>
<comment type="caution">
    <text evidence="1">The sequence shown here is derived from an EMBL/GenBank/DDBJ whole genome shotgun (WGS) entry which is preliminary data.</text>
</comment>
<gene>
    <name evidence="1" type="ORF">HK100_011144</name>
</gene>
<protein>
    <submittedName>
        <fullName evidence="1">Uncharacterized protein</fullName>
    </submittedName>
</protein>
<evidence type="ECO:0000313" key="1">
    <source>
        <dbReference type="EMBL" id="KAJ3124698.1"/>
    </source>
</evidence>
<dbReference type="Proteomes" id="UP001211907">
    <property type="component" value="Unassembled WGS sequence"/>
</dbReference>
<reference evidence="1" key="1">
    <citation type="submission" date="2020-05" db="EMBL/GenBank/DDBJ databases">
        <title>Phylogenomic resolution of chytrid fungi.</title>
        <authorList>
            <person name="Stajich J.E."/>
            <person name="Amses K."/>
            <person name="Simmons R."/>
            <person name="Seto K."/>
            <person name="Myers J."/>
            <person name="Bonds A."/>
            <person name="Quandt C.A."/>
            <person name="Barry K."/>
            <person name="Liu P."/>
            <person name="Grigoriev I."/>
            <person name="Longcore J.E."/>
            <person name="James T.Y."/>
        </authorList>
    </citation>
    <scope>NUCLEOTIDE SEQUENCE</scope>
    <source>
        <strain evidence="1">JEL0513</strain>
    </source>
</reference>
<name>A0AAD5XH67_9FUNG</name>
<dbReference type="EMBL" id="JADGJH010000656">
    <property type="protein sequence ID" value="KAJ3124698.1"/>
    <property type="molecule type" value="Genomic_DNA"/>
</dbReference>
<sequence>MSLEQKVAYLTARLTVSVPRNFELLSTDAIKMEACNCQVANLELAKRNSILQQQTQVLHWELSKMKQSLNRVSDALISPIDSIPSPFLRENSVLTSPNRSGNRISDLVDSDNVISSEDLYGALDLGHVWSQLKAFDGLKDGVLVDELVDWALVISNCTNRTEVKKYLIQGMQLRHKFMDKCNPQDRKQILRIFERGKQDSMDHWRHWYRIAVTGVEFDNIPEIDSPYISNQLKAMLKVAEKLHRQRHLDENEGNRRQLFENTILIQGSLQVLCKTSDEREKTNIRNS</sequence>
<organism evidence="1 2">
    <name type="scientific">Physocladia obscura</name>
    <dbReference type="NCBI Taxonomy" id="109957"/>
    <lineage>
        <taxon>Eukaryota</taxon>
        <taxon>Fungi</taxon>
        <taxon>Fungi incertae sedis</taxon>
        <taxon>Chytridiomycota</taxon>
        <taxon>Chytridiomycota incertae sedis</taxon>
        <taxon>Chytridiomycetes</taxon>
        <taxon>Chytridiales</taxon>
        <taxon>Chytriomycetaceae</taxon>
        <taxon>Physocladia</taxon>
    </lineage>
</organism>
<proteinExistence type="predicted"/>
<dbReference type="AlphaFoldDB" id="A0AAD5XH67"/>
<keyword evidence="2" id="KW-1185">Reference proteome</keyword>